<keyword evidence="3" id="KW-1185">Reference proteome</keyword>
<name>A0ABY6HQA3_9ARCH</name>
<feature type="transmembrane region" description="Helical" evidence="1">
    <location>
        <begin position="107"/>
        <end position="129"/>
    </location>
</feature>
<evidence type="ECO:0000313" key="2">
    <source>
        <dbReference type="EMBL" id="UYP45705.1"/>
    </source>
</evidence>
<accession>A0ABY6HQA3</accession>
<dbReference type="Proteomes" id="UP001208689">
    <property type="component" value="Chromosome"/>
</dbReference>
<keyword evidence="1" id="KW-0472">Membrane</keyword>
<organism evidence="2 3">
    <name type="scientific">Candidatus Lokiarchaeum ossiferum</name>
    <dbReference type="NCBI Taxonomy" id="2951803"/>
    <lineage>
        <taxon>Archaea</taxon>
        <taxon>Promethearchaeati</taxon>
        <taxon>Promethearchaeota</taxon>
        <taxon>Promethearchaeia</taxon>
        <taxon>Promethearchaeales</taxon>
        <taxon>Promethearchaeaceae</taxon>
        <taxon>Candidatus Lokiarchaeum</taxon>
    </lineage>
</organism>
<keyword evidence="1" id="KW-1133">Transmembrane helix</keyword>
<protein>
    <submittedName>
        <fullName evidence="2">Uncharacterized protein</fullName>
    </submittedName>
</protein>
<keyword evidence="1" id="KW-0812">Transmembrane</keyword>
<proteinExistence type="predicted"/>
<sequence length="134" mass="14723">MHIYGILILQRNSKESYYEFNEDGDYLDPVAIIRCICDEGTTPYNSVITNSKGISYWSGETAHLGGSNLVGIISKFANVFIALDEVEPSETDEASAGDLFQRLLNQIWTVSGIMALIGFLLGSLVVLIAKSKKK</sequence>
<gene>
    <name evidence="2" type="ORF">NEF87_001990</name>
</gene>
<evidence type="ECO:0000256" key="1">
    <source>
        <dbReference type="SAM" id="Phobius"/>
    </source>
</evidence>
<reference evidence="2" key="1">
    <citation type="submission" date="2022-09" db="EMBL/GenBank/DDBJ databases">
        <title>Actin cytoskeleton and complex cell architecture in an #Asgard archaeon.</title>
        <authorList>
            <person name="Ponce Toledo R.I."/>
            <person name="Schleper C."/>
            <person name="Rodrigues Oliveira T."/>
            <person name="Wollweber F."/>
            <person name="Xu J."/>
            <person name="Rittmann S."/>
            <person name="Klingl A."/>
            <person name="Pilhofer M."/>
        </authorList>
    </citation>
    <scope>NUCLEOTIDE SEQUENCE</scope>
    <source>
        <strain evidence="2">B-35</strain>
    </source>
</reference>
<dbReference type="EMBL" id="CP104013">
    <property type="protein sequence ID" value="UYP45705.1"/>
    <property type="molecule type" value="Genomic_DNA"/>
</dbReference>
<evidence type="ECO:0000313" key="3">
    <source>
        <dbReference type="Proteomes" id="UP001208689"/>
    </source>
</evidence>